<dbReference type="EMBL" id="CP064955">
    <property type="protein sequence ID" value="QPK82765.1"/>
    <property type="molecule type" value="Genomic_DNA"/>
</dbReference>
<dbReference type="SUPFAM" id="SSF51735">
    <property type="entry name" value="NAD(P)-binding Rossmann-fold domains"/>
    <property type="match status" value="1"/>
</dbReference>
<accession>A0A7T0KM49</accession>
<dbReference type="RefSeq" id="WP_165002753.1">
    <property type="nucleotide sequence ID" value="NZ_CP064955.1"/>
</dbReference>
<dbReference type="Proteomes" id="UP000594586">
    <property type="component" value="Chromosome"/>
</dbReference>
<dbReference type="InterPro" id="IPR036291">
    <property type="entry name" value="NAD(P)-bd_dom_sf"/>
</dbReference>
<dbReference type="Pfam" id="PF02423">
    <property type="entry name" value="OCD_Mu_crystall"/>
    <property type="match status" value="1"/>
</dbReference>
<keyword evidence="2" id="KW-1185">Reference proteome</keyword>
<reference evidence="1 2" key="1">
    <citation type="submission" date="2020-11" db="EMBL/GenBank/DDBJ databases">
        <title>Corynebacterium sp. MC1420.</title>
        <authorList>
            <person name="Zhou J."/>
        </authorList>
    </citation>
    <scope>NUCLEOTIDE SEQUENCE [LARGE SCALE GENOMIC DNA]</scope>
    <source>
        <strain evidence="1 2">MC1420</strain>
    </source>
</reference>
<sequence length="301" mass="31138">MEFFSHDDVLARLSPAAAVDALRAALKAGFDPATDLQREKVALQRGQMHIMPSSLPRVSGIKVLTLQPEDHDPSLPLIQGQYLLFDGATLAPAAVLDGAALTALRTPAVSIAGVKPLLTRGEGELKVAIFGTGAQGVGHAETIASVLNGVRAARFSYISRRPADLPGWVQAGSSEAQNAVAEADLVVCATTSSSPLISLADVRPDAVVIAVGSHTVNAREVASDLMGAANVIVEDIEVALREAGDVVLAIEEGALPQSALLPMKDVVTGAVALDPARPTVFKTVGMPWEDLVVADAVVGAR</sequence>
<dbReference type="Gene3D" id="3.30.1780.10">
    <property type="entry name" value="ornithine cyclodeaminase, domain 1"/>
    <property type="match status" value="1"/>
</dbReference>
<name>A0A7T0KM49_9CORY</name>
<evidence type="ECO:0000313" key="1">
    <source>
        <dbReference type="EMBL" id="QPK82765.1"/>
    </source>
</evidence>
<proteinExistence type="predicted"/>
<gene>
    <name evidence="1" type="ORF">G7Y29_07760</name>
</gene>
<dbReference type="Gene3D" id="3.40.50.720">
    <property type="entry name" value="NAD(P)-binding Rossmann-like Domain"/>
    <property type="match status" value="1"/>
</dbReference>
<dbReference type="GO" id="GO:0005737">
    <property type="term" value="C:cytoplasm"/>
    <property type="evidence" value="ECO:0007669"/>
    <property type="project" value="TreeGrafter"/>
</dbReference>
<evidence type="ECO:0000313" key="2">
    <source>
        <dbReference type="Proteomes" id="UP000594586"/>
    </source>
</evidence>
<dbReference type="KEGG" id="cqn:G7Y29_07760"/>
<dbReference type="PANTHER" id="PTHR13812">
    <property type="entry name" value="KETIMINE REDUCTASE MU-CRYSTALLIN"/>
    <property type="match status" value="1"/>
</dbReference>
<dbReference type="AlphaFoldDB" id="A0A7T0KM49"/>
<organism evidence="1 2">
    <name type="scientific">Corynebacterium qintianiae</name>
    <dbReference type="NCBI Taxonomy" id="2709392"/>
    <lineage>
        <taxon>Bacteria</taxon>
        <taxon>Bacillati</taxon>
        <taxon>Actinomycetota</taxon>
        <taxon>Actinomycetes</taxon>
        <taxon>Mycobacteriales</taxon>
        <taxon>Corynebacteriaceae</taxon>
        <taxon>Corynebacterium</taxon>
    </lineage>
</organism>
<dbReference type="PANTHER" id="PTHR13812:SF19">
    <property type="entry name" value="KETIMINE REDUCTASE MU-CRYSTALLIN"/>
    <property type="match status" value="1"/>
</dbReference>
<dbReference type="InterPro" id="IPR023401">
    <property type="entry name" value="ODC_N"/>
</dbReference>
<dbReference type="InterPro" id="IPR003462">
    <property type="entry name" value="ODC_Mu_crystall"/>
</dbReference>
<protein>
    <submittedName>
        <fullName evidence="1">Ornithine cyclodeaminase family protein</fullName>
    </submittedName>
</protein>
<dbReference type="PIRSF" id="PIRSF001439">
    <property type="entry name" value="CryM"/>
    <property type="match status" value="1"/>
</dbReference>